<dbReference type="SMART" id="SM00906">
    <property type="entry name" value="Fungal_trans"/>
    <property type="match status" value="1"/>
</dbReference>
<keyword evidence="9" id="KW-1185">Reference proteome</keyword>
<feature type="domain" description="Zn(2)-C6 fungal-type" evidence="7">
    <location>
        <begin position="17"/>
        <end position="48"/>
    </location>
</feature>
<evidence type="ECO:0000256" key="6">
    <source>
        <dbReference type="SAM" id="Phobius"/>
    </source>
</evidence>
<dbReference type="Gene3D" id="4.10.240.10">
    <property type="entry name" value="Zn(2)-C6 fungal-type DNA-binding domain"/>
    <property type="match status" value="1"/>
</dbReference>
<protein>
    <recommendedName>
        <fullName evidence="7">Zn(2)-C6 fungal-type domain-containing protein</fullName>
    </recommendedName>
</protein>
<keyword evidence="6" id="KW-0812">Transmembrane</keyword>
<comment type="caution">
    <text evidence="8">The sequence shown here is derived from an EMBL/GenBank/DDBJ whole genome shotgun (WGS) entry which is preliminary data.</text>
</comment>
<dbReference type="Pfam" id="PF00172">
    <property type="entry name" value="Zn_clus"/>
    <property type="match status" value="1"/>
</dbReference>
<evidence type="ECO:0000256" key="4">
    <source>
        <dbReference type="ARBA" id="ARBA00023242"/>
    </source>
</evidence>
<dbReference type="CDD" id="cd12148">
    <property type="entry name" value="fungal_TF_MHR"/>
    <property type="match status" value="1"/>
</dbReference>
<proteinExistence type="predicted"/>
<evidence type="ECO:0000313" key="8">
    <source>
        <dbReference type="EMBL" id="KAK7408359.1"/>
    </source>
</evidence>
<keyword evidence="1" id="KW-0479">Metal-binding</keyword>
<reference evidence="8 9" key="1">
    <citation type="journal article" date="2025" name="Microbiol. Resour. Announc.">
        <title>Draft genome sequences for Neonectria magnoliae and Neonectria punicea, canker pathogens of Liriodendron tulipifera and Acer saccharum in West Virginia.</title>
        <authorList>
            <person name="Petronek H.M."/>
            <person name="Kasson M.T."/>
            <person name="Metheny A.M."/>
            <person name="Stauder C.M."/>
            <person name="Lovett B."/>
            <person name="Lynch S.C."/>
            <person name="Garnas J.R."/>
            <person name="Kasson L.R."/>
            <person name="Stajich J.E."/>
        </authorList>
    </citation>
    <scope>NUCLEOTIDE SEQUENCE [LARGE SCALE GENOMIC DNA]</scope>
    <source>
        <strain evidence="8 9">NRRL 64653</strain>
    </source>
</reference>
<organism evidence="8 9">
    <name type="scientific">Neonectria punicea</name>
    <dbReference type="NCBI Taxonomy" id="979145"/>
    <lineage>
        <taxon>Eukaryota</taxon>
        <taxon>Fungi</taxon>
        <taxon>Dikarya</taxon>
        <taxon>Ascomycota</taxon>
        <taxon>Pezizomycotina</taxon>
        <taxon>Sordariomycetes</taxon>
        <taxon>Hypocreomycetidae</taxon>
        <taxon>Hypocreales</taxon>
        <taxon>Nectriaceae</taxon>
        <taxon>Neonectria</taxon>
    </lineage>
</organism>
<evidence type="ECO:0000259" key="7">
    <source>
        <dbReference type="PROSITE" id="PS50048"/>
    </source>
</evidence>
<evidence type="ECO:0000256" key="1">
    <source>
        <dbReference type="ARBA" id="ARBA00022723"/>
    </source>
</evidence>
<evidence type="ECO:0000256" key="5">
    <source>
        <dbReference type="SAM" id="MobiDB-lite"/>
    </source>
</evidence>
<evidence type="ECO:0000256" key="3">
    <source>
        <dbReference type="ARBA" id="ARBA00023163"/>
    </source>
</evidence>
<dbReference type="InterPro" id="IPR001138">
    <property type="entry name" value="Zn2Cys6_DnaBD"/>
</dbReference>
<dbReference type="InterPro" id="IPR036864">
    <property type="entry name" value="Zn2-C6_fun-type_DNA-bd_sf"/>
</dbReference>
<feature type="region of interest" description="Disordered" evidence="5">
    <location>
        <begin position="77"/>
        <end position="156"/>
    </location>
</feature>
<feature type="compositionally biased region" description="Polar residues" evidence="5">
    <location>
        <begin position="198"/>
        <end position="211"/>
    </location>
</feature>
<feature type="transmembrane region" description="Helical" evidence="6">
    <location>
        <begin position="558"/>
        <end position="577"/>
    </location>
</feature>
<dbReference type="PANTHER" id="PTHR47424">
    <property type="entry name" value="REGULATORY PROTEIN GAL4"/>
    <property type="match status" value="1"/>
</dbReference>
<keyword evidence="6" id="KW-1133">Transmembrane helix</keyword>
<feature type="compositionally biased region" description="Low complexity" evidence="5">
    <location>
        <begin position="213"/>
        <end position="225"/>
    </location>
</feature>
<keyword evidence="6" id="KW-0472">Membrane</keyword>
<dbReference type="SUPFAM" id="SSF57701">
    <property type="entry name" value="Zn2/Cys6 DNA-binding domain"/>
    <property type="match status" value="1"/>
</dbReference>
<keyword evidence="2" id="KW-0805">Transcription regulation</keyword>
<accession>A0ABR1GSH5</accession>
<dbReference type="PANTHER" id="PTHR47424:SF9">
    <property type="entry name" value="TAH-2"/>
    <property type="match status" value="1"/>
</dbReference>
<dbReference type="SMART" id="SM00066">
    <property type="entry name" value="GAL4"/>
    <property type="match status" value="1"/>
</dbReference>
<sequence>MPRPRVHPSQRQRAAEACNFCRTSKKRCSATAPCTACVRRGIEASCYLTHKPWGSRRNQDVSASPLRQNSISVSTGPLVAASASGPNRVLRSGPPPDEAGRGQEPPSLPPVASPAWSPGSTRNDAEQYRPLSPSESRVDSPDAVQSNATSGTRKLSFARDPHARMLLNLRGNRVFIGEAASISFLQFIRDTVEEQIGPSQFTRNDKSQNMLETAPTTADTTASAAPNPEGLGKDEVLLYYGIYRAVTGGFLDVLAPSEVEALLDPSNTQSHVSNDGSLTMFDLVIAIGAQCKSPTAAQQVGQHYFQRAQRRTFAAMLEDPDLDMVRAFILMTFYMLGHCRRNTAFLYLGIATRAAVALGLHRRDSYPDVNNDDDKFRLRVWMSLCIVDMLVSAILGRPPATLSLRFEVDSNLVESPGISMDPDTVCLVASFRISTIINEAAHKLYGKDVVAHAAAERLLEDIGKWSRSLPDYLKNESPRSGVAKTQAETIRNVHVSCLYYFAVTLVTRPVLISTLSSRPGPESSSSSQMASACLDAALYLIQTCMDAHRSNLLLGNMCIMKALLFATGLIVGFVMVAERNTDYEVEKAFRSAKEILESLAIQSPQAAHYSEILGLLLSAIETPRRRLTTRGRNKKQETPQLRRPFLVSLGTLNGRT</sequence>
<evidence type="ECO:0000256" key="2">
    <source>
        <dbReference type="ARBA" id="ARBA00023015"/>
    </source>
</evidence>
<name>A0ABR1GSH5_9HYPO</name>
<keyword evidence="3" id="KW-0804">Transcription</keyword>
<feature type="compositionally biased region" description="Polar residues" evidence="5">
    <location>
        <begin position="143"/>
        <end position="153"/>
    </location>
</feature>
<dbReference type="Proteomes" id="UP001498476">
    <property type="component" value="Unassembled WGS sequence"/>
</dbReference>
<dbReference type="EMBL" id="JAZAVJ010000189">
    <property type="protein sequence ID" value="KAK7408359.1"/>
    <property type="molecule type" value="Genomic_DNA"/>
</dbReference>
<dbReference type="InterPro" id="IPR051127">
    <property type="entry name" value="Fungal_SecMet_Regulators"/>
</dbReference>
<gene>
    <name evidence="8" type="ORF">QQX98_009455</name>
</gene>
<dbReference type="PROSITE" id="PS50048">
    <property type="entry name" value="ZN2_CY6_FUNGAL_2"/>
    <property type="match status" value="1"/>
</dbReference>
<dbReference type="CDD" id="cd00067">
    <property type="entry name" value="GAL4"/>
    <property type="match status" value="1"/>
</dbReference>
<dbReference type="PROSITE" id="PS00463">
    <property type="entry name" value="ZN2_CY6_FUNGAL_1"/>
    <property type="match status" value="1"/>
</dbReference>
<keyword evidence="4" id="KW-0539">Nucleus</keyword>
<evidence type="ECO:0000313" key="9">
    <source>
        <dbReference type="Proteomes" id="UP001498476"/>
    </source>
</evidence>
<dbReference type="Pfam" id="PF04082">
    <property type="entry name" value="Fungal_trans"/>
    <property type="match status" value="1"/>
</dbReference>
<feature type="region of interest" description="Disordered" evidence="5">
    <location>
        <begin position="198"/>
        <end position="227"/>
    </location>
</feature>
<dbReference type="InterPro" id="IPR007219">
    <property type="entry name" value="XnlR_reg_dom"/>
</dbReference>